<dbReference type="eggNOG" id="COG1835">
    <property type="taxonomic scope" value="Bacteria"/>
</dbReference>
<dbReference type="InterPro" id="IPR050879">
    <property type="entry name" value="Acyltransferase_3"/>
</dbReference>
<feature type="transmembrane region" description="Helical" evidence="2">
    <location>
        <begin position="152"/>
        <end position="172"/>
    </location>
</feature>
<evidence type="ECO:0000313" key="4">
    <source>
        <dbReference type="EMBL" id="EWT02979.1"/>
    </source>
</evidence>
<keyword evidence="2" id="KW-0812">Transmembrane</keyword>
<sequence>MTGAAPLGGRRRLAALDGLRGAAIVLVVLSHGWALWPTKGIEASPVVGLFRAGNLAVTIFFVVGGFLLTRSLLGQVDRSGTVAARTAVLRRYARISAHVYPLVVAILVVHALDDTDIYDRSSLRQSVVRILTYTWNWFLRDSPLLARPDVGHLWYVCVYLQVTVLLVILVKLLGRHRAILVALLAVATVAIALWRGWVVGHESLYSALLRTTTRMDGMVWGALLAAVLPRFRDRVARVAPGLIPLSLVGLLALALTTGHDESYFGWAGVAMNVAVVCFVAAAVTATRPTVVQRGLEVRPLVWLGNASMAIFVWHYPIFWAVTRHTATWSWFTRTIVALALTAVFVLLAQRFVERPLQAWLAHPRWDSTSPAADDTQDASTNPAPADSRTESPAEFPADSRTESPAQSRAESLTGSPAAAGGAQDQAEPAAAGPHD</sequence>
<evidence type="ECO:0000313" key="5">
    <source>
        <dbReference type="Proteomes" id="UP000019489"/>
    </source>
</evidence>
<keyword evidence="2" id="KW-1133">Transmembrane helix</keyword>
<dbReference type="Proteomes" id="UP000019489">
    <property type="component" value="Unassembled WGS sequence"/>
</dbReference>
<comment type="caution">
    <text evidence="4">The sequence shown here is derived from an EMBL/GenBank/DDBJ whole genome shotgun (WGS) entry which is preliminary data.</text>
</comment>
<feature type="transmembrane region" description="Helical" evidence="2">
    <location>
        <begin position="297"/>
        <end position="318"/>
    </location>
</feature>
<feature type="transmembrane region" description="Helical" evidence="2">
    <location>
        <begin position="95"/>
        <end position="112"/>
    </location>
</feature>
<dbReference type="Pfam" id="PF01757">
    <property type="entry name" value="Acyl_transf_3"/>
    <property type="match status" value="1"/>
</dbReference>
<organism evidence="4 5">
    <name type="scientific">Intrasporangium oryzae NRRL B-24470</name>
    <dbReference type="NCBI Taxonomy" id="1386089"/>
    <lineage>
        <taxon>Bacteria</taxon>
        <taxon>Bacillati</taxon>
        <taxon>Actinomycetota</taxon>
        <taxon>Actinomycetes</taxon>
        <taxon>Micrococcales</taxon>
        <taxon>Intrasporangiaceae</taxon>
        <taxon>Intrasporangium</taxon>
    </lineage>
</organism>
<keyword evidence="5" id="KW-1185">Reference proteome</keyword>
<dbReference type="GO" id="GO:0016020">
    <property type="term" value="C:membrane"/>
    <property type="evidence" value="ECO:0007669"/>
    <property type="project" value="TreeGrafter"/>
</dbReference>
<feature type="transmembrane region" description="Helical" evidence="2">
    <location>
        <begin position="235"/>
        <end position="257"/>
    </location>
</feature>
<proteinExistence type="predicted"/>
<name>W9GGI7_9MICO</name>
<dbReference type="InterPro" id="IPR002656">
    <property type="entry name" value="Acyl_transf_3_dom"/>
</dbReference>
<feature type="transmembrane region" description="Helical" evidence="2">
    <location>
        <begin position="263"/>
        <end position="285"/>
    </location>
</feature>
<dbReference type="STRING" id="1386089.N865_00630"/>
<dbReference type="PANTHER" id="PTHR23028:SF53">
    <property type="entry name" value="ACYL_TRANSF_3 DOMAIN-CONTAINING PROTEIN"/>
    <property type="match status" value="1"/>
</dbReference>
<accession>W9GGI7</accession>
<dbReference type="AlphaFoldDB" id="W9GGI7"/>
<feature type="transmembrane region" description="Helical" evidence="2">
    <location>
        <begin position="48"/>
        <end position="68"/>
    </location>
</feature>
<keyword evidence="2" id="KW-0472">Membrane</keyword>
<feature type="transmembrane region" description="Helical" evidence="2">
    <location>
        <begin position="179"/>
        <end position="198"/>
    </location>
</feature>
<dbReference type="OrthoDB" id="4865110at2"/>
<dbReference type="GO" id="GO:0009103">
    <property type="term" value="P:lipopolysaccharide biosynthetic process"/>
    <property type="evidence" value="ECO:0007669"/>
    <property type="project" value="TreeGrafter"/>
</dbReference>
<dbReference type="GO" id="GO:0016747">
    <property type="term" value="F:acyltransferase activity, transferring groups other than amino-acyl groups"/>
    <property type="evidence" value="ECO:0007669"/>
    <property type="project" value="InterPro"/>
</dbReference>
<feature type="domain" description="Acyltransferase 3" evidence="3">
    <location>
        <begin position="14"/>
        <end position="346"/>
    </location>
</feature>
<feature type="transmembrane region" description="Helical" evidence="2">
    <location>
        <begin position="330"/>
        <end position="348"/>
    </location>
</feature>
<feature type="region of interest" description="Disordered" evidence="1">
    <location>
        <begin position="365"/>
        <end position="435"/>
    </location>
</feature>
<dbReference type="RefSeq" id="WP_034801752.1">
    <property type="nucleotide sequence ID" value="NZ_AWSA01000006.1"/>
</dbReference>
<evidence type="ECO:0000256" key="1">
    <source>
        <dbReference type="SAM" id="MobiDB-lite"/>
    </source>
</evidence>
<feature type="transmembrane region" description="Helical" evidence="2">
    <location>
        <begin position="18"/>
        <end position="36"/>
    </location>
</feature>
<protein>
    <recommendedName>
        <fullName evidence="3">Acyltransferase 3 domain-containing protein</fullName>
    </recommendedName>
</protein>
<feature type="compositionally biased region" description="Polar residues" evidence="1">
    <location>
        <begin position="402"/>
        <end position="414"/>
    </location>
</feature>
<reference evidence="4 5" key="1">
    <citation type="submission" date="2013-08" db="EMBL/GenBank/DDBJ databases">
        <title>Intrasporangium oryzae NRRL B-24470.</title>
        <authorList>
            <person name="Liu H."/>
            <person name="Wang G."/>
        </authorList>
    </citation>
    <scope>NUCLEOTIDE SEQUENCE [LARGE SCALE GENOMIC DNA]</scope>
    <source>
        <strain evidence="4 5">NRRL B-24470</strain>
    </source>
</reference>
<dbReference type="PANTHER" id="PTHR23028">
    <property type="entry name" value="ACETYLTRANSFERASE"/>
    <property type="match status" value="1"/>
</dbReference>
<evidence type="ECO:0000259" key="3">
    <source>
        <dbReference type="Pfam" id="PF01757"/>
    </source>
</evidence>
<feature type="compositionally biased region" description="Basic and acidic residues" evidence="1">
    <location>
        <begin position="387"/>
        <end position="401"/>
    </location>
</feature>
<evidence type="ECO:0000256" key="2">
    <source>
        <dbReference type="SAM" id="Phobius"/>
    </source>
</evidence>
<dbReference type="EMBL" id="AWSA01000006">
    <property type="protein sequence ID" value="EWT02979.1"/>
    <property type="molecule type" value="Genomic_DNA"/>
</dbReference>
<gene>
    <name evidence="4" type="ORF">N865_00630</name>
</gene>